<dbReference type="InterPro" id="IPR012416">
    <property type="entry name" value="CBP60"/>
</dbReference>
<comment type="subcellular location">
    <subcellularLocation>
        <location evidence="1">Nucleus</location>
    </subcellularLocation>
</comment>
<sequence>MSLKRMSDDGKTRWDGSGTDDKRRRVPSFESVVIDMMKMRSVQHLLDPILEPLIRKVVKEEVEIALRPHVNSIKRSLEKEVHASVSRSLQLQILNNISLPVFTGARIEGEDGCALKVALIDTLTGEIVSSGPESSARFEVVVLEGDESENWTSEEFKNNIVREREGKKPLLSGEVSLKLNLKDGMGMVGDISFTDNSSWTRSRRFRLGVRAVDQFEAVEIKEARTEPFVVRDHRGELYKKHHPPSLLDEVWRLEKIGKDGAFHKRLSRGSIHTVKDFLTLLSLDPSRLRNILGSGMSAKMWEVTVDHARTCVLDKRVYLYFPPPPNSGVRTGVVFNIAGQVMGLLSEGRYVSIDKLSEAQKADAQGLVISAFQHWEEVVCFDEESSLMGGSSCVASTNPCNTGSPKTEGSNYSRLMAASDQVGGFDYLQLSASSPDIISSIYSAGDVSGLDDYAFPSIENMAAIRYDQALSFPTRVSSSSMICDNTLITQDFFEDDHLQFFDAECPFGSQTPDLESSTDLQSAVDSFMLRRSSKSNNTGKAQRRWTKLFSILKWFAIRKIVIRRTRVGAHPGRW</sequence>
<evidence type="ECO:0000256" key="7">
    <source>
        <dbReference type="ARBA" id="ARBA00023242"/>
    </source>
</evidence>
<feature type="domain" description="Calmodulin binding protein-like N-terminal" evidence="9">
    <location>
        <begin position="89"/>
        <end position="233"/>
    </location>
</feature>
<dbReference type="Pfam" id="PF20452">
    <property type="entry name" value="Calmod_bind_C"/>
    <property type="match status" value="1"/>
</dbReference>
<dbReference type="Proteomes" id="UP001345219">
    <property type="component" value="Chromosome 7"/>
</dbReference>
<feature type="domain" description="Calmodulin binding protein C-terminal" evidence="11">
    <location>
        <begin position="317"/>
        <end position="379"/>
    </location>
</feature>
<evidence type="ECO:0000256" key="1">
    <source>
        <dbReference type="ARBA" id="ARBA00004123"/>
    </source>
</evidence>
<evidence type="ECO:0000256" key="2">
    <source>
        <dbReference type="ARBA" id="ARBA00007214"/>
    </source>
</evidence>
<gene>
    <name evidence="12" type="ORF">SAY87_008282</name>
</gene>
<evidence type="ECO:0000259" key="9">
    <source>
        <dbReference type="Pfam" id="PF07887"/>
    </source>
</evidence>
<dbReference type="InterPro" id="IPR046831">
    <property type="entry name" value="Calmodulin_bind_N"/>
</dbReference>
<keyword evidence="3" id="KW-0805">Transcription regulation</keyword>
<evidence type="ECO:0000259" key="10">
    <source>
        <dbReference type="Pfam" id="PF20451"/>
    </source>
</evidence>
<dbReference type="GO" id="GO:0005634">
    <property type="term" value="C:nucleus"/>
    <property type="evidence" value="ECO:0007669"/>
    <property type="project" value="UniProtKB-SubCell"/>
</dbReference>
<proteinExistence type="inferred from homology"/>
<evidence type="ECO:0000256" key="5">
    <source>
        <dbReference type="ARBA" id="ARBA00023159"/>
    </source>
</evidence>
<feature type="region of interest" description="Disordered" evidence="8">
    <location>
        <begin position="1"/>
        <end position="23"/>
    </location>
</feature>
<dbReference type="InterPro" id="IPR046830">
    <property type="entry name" value="Calmod_bind_M"/>
</dbReference>
<protein>
    <recommendedName>
        <fullName evidence="14">Calmodulin binding protein-like protein</fullName>
    </recommendedName>
</protein>
<evidence type="ECO:0000256" key="8">
    <source>
        <dbReference type="SAM" id="MobiDB-lite"/>
    </source>
</evidence>
<comment type="similarity">
    <text evidence="2">Belongs to the plant ACBP60 protein family.</text>
</comment>
<evidence type="ECO:0000256" key="3">
    <source>
        <dbReference type="ARBA" id="ARBA00023015"/>
    </source>
</evidence>
<accession>A0AAN7QJ87</accession>
<dbReference type="AlphaFoldDB" id="A0AAN7QJ87"/>
<keyword evidence="4" id="KW-0238">DNA-binding</keyword>
<keyword evidence="6" id="KW-0804">Transcription</keyword>
<keyword evidence="5" id="KW-0010">Activator</keyword>
<evidence type="ECO:0000259" key="11">
    <source>
        <dbReference type="Pfam" id="PF20452"/>
    </source>
</evidence>
<dbReference type="GO" id="GO:0003700">
    <property type="term" value="F:DNA-binding transcription factor activity"/>
    <property type="evidence" value="ECO:0007669"/>
    <property type="project" value="TreeGrafter"/>
</dbReference>
<dbReference type="PANTHER" id="PTHR31713:SF14">
    <property type="entry name" value="CALMODULIN-BINDING PROTEIN 60 A"/>
    <property type="match status" value="1"/>
</dbReference>
<evidence type="ECO:0008006" key="14">
    <source>
        <dbReference type="Google" id="ProtNLM"/>
    </source>
</evidence>
<feature type="domain" description="Calmodulin binding protein central" evidence="10">
    <location>
        <begin position="246"/>
        <end position="311"/>
    </location>
</feature>
<evidence type="ECO:0000256" key="4">
    <source>
        <dbReference type="ARBA" id="ARBA00023125"/>
    </source>
</evidence>
<dbReference type="GO" id="GO:0043565">
    <property type="term" value="F:sequence-specific DNA binding"/>
    <property type="evidence" value="ECO:0007669"/>
    <property type="project" value="TreeGrafter"/>
</dbReference>
<evidence type="ECO:0000313" key="12">
    <source>
        <dbReference type="EMBL" id="KAK4766640.1"/>
    </source>
</evidence>
<reference evidence="12 13" key="1">
    <citation type="journal article" date="2023" name="Hortic Res">
        <title>Pangenome of water caltrop reveals structural variations and asymmetric subgenome divergence after allopolyploidization.</title>
        <authorList>
            <person name="Zhang X."/>
            <person name="Chen Y."/>
            <person name="Wang L."/>
            <person name="Yuan Y."/>
            <person name="Fang M."/>
            <person name="Shi L."/>
            <person name="Lu R."/>
            <person name="Comes H.P."/>
            <person name="Ma Y."/>
            <person name="Chen Y."/>
            <person name="Huang G."/>
            <person name="Zhou Y."/>
            <person name="Zheng Z."/>
            <person name="Qiu Y."/>
        </authorList>
    </citation>
    <scope>NUCLEOTIDE SEQUENCE [LARGE SCALE GENOMIC DNA]</scope>
    <source>
        <tissue evidence="12">Roots</tissue>
    </source>
</reference>
<dbReference type="InterPro" id="IPR046829">
    <property type="entry name" value="Calmod_bind_C"/>
</dbReference>
<dbReference type="EMBL" id="JAXIOK010000007">
    <property type="protein sequence ID" value="KAK4766640.1"/>
    <property type="molecule type" value="Genomic_DNA"/>
</dbReference>
<comment type="caution">
    <text evidence="12">The sequence shown here is derived from an EMBL/GenBank/DDBJ whole genome shotgun (WGS) entry which is preliminary data.</text>
</comment>
<keyword evidence="7" id="KW-0539">Nucleus</keyword>
<evidence type="ECO:0000313" key="13">
    <source>
        <dbReference type="Proteomes" id="UP001345219"/>
    </source>
</evidence>
<dbReference type="Pfam" id="PF07887">
    <property type="entry name" value="Calmodulin_bind"/>
    <property type="match status" value="1"/>
</dbReference>
<dbReference type="Pfam" id="PF20451">
    <property type="entry name" value="Calmod_bind_M"/>
    <property type="match status" value="1"/>
</dbReference>
<organism evidence="12 13">
    <name type="scientific">Trapa incisa</name>
    <dbReference type="NCBI Taxonomy" id="236973"/>
    <lineage>
        <taxon>Eukaryota</taxon>
        <taxon>Viridiplantae</taxon>
        <taxon>Streptophyta</taxon>
        <taxon>Embryophyta</taxon>
        <taxon>Tracheophyta</taxon>
        <taxon>Spermatophyta</taxon>
        <taxon>Magnoliopsida</taxon>
        <taxon>eudicotyledons</taxon>
        <taxon>Gunneridae</taxon>
        <taxon>Pentapetalae</taxon>
        <taxon>rosids</taxon>
        <taxon>malvids</taxon>
        <taxon>Myrtales</taxon>
        <taxon>Lythraceae</taxon>
        <taxon>Trapa</taxon>
    </lineage>
</organism>
<name>A0AAN7QJ87_9MYRT</name>
<evidence type="ECO:0000256" key="6">
    <source>
        <dbReference type="ARBA" id="ARBA00023163"/>
    </source>
</evidence>
<keyword evidence="13" id="KW-1185">Reference proteome</keyword>
<dbReference type="GO" id="GO:0005516">
    <property type="term" value="F:calmodulin binding"/>
    <property type="evidence" value="ECO:0007669"/>
    <property type="project" value="InterPro"/>
</dbReference>
<dbReference type="PANTHER" id="PTHR31713">
    <property type="entry name" value="OS02G0177800 PROTEIN"/>
    <property type="match status" value="1"/>
</dbReference>
<dbReference type="GO" id="GO:0080142">
    <property type="term" value="P:regulation of salicylic acid biosynthetic process"/>
    <property type="evidence" value="ECO:0007669"/>
    <property type="project" value="TreeGrafter"/>
</dbReference>